<dbReference type="Proteomes" id="UP000001072">
    <property type="component" value="Unassembled WGS sequence"/>
</dbReference>
<evidence type="ECO:0000256" key="8">
    <source>
        <dbReference type="ARBA" id="ARBA00023326"/>
    </source>
</evidence>
<dbReference type="HOGENOM" id="CLU_020817_3_2_1"/>
<dbReference type="OrthoDB" id="412382at2759"/>
<dbReference type="InterPro" id="IPR013320">
    <property type="entry name" value="ConA-like_dom_sf"/>
</dbReference>
<dbReference type="SUPFAM" id="SSF49899">
    <property type="entry name" value="Concanavalin A-like lectins/glucanases"/>
    <property type="match status" value="1"/>
</dbReference>
<organism evidence="12">
    <name type="scientific">Melampsora larici-populina (strain 98AG31 / pathotype 3-4-7)</name>
    <name type="common">Poplar leaf rust fungus</name>
    <dbReference type="NCBI Taxonomy" id="747676"/>
    <lineage>
        <taxon>Eukaryota</taxon>
        <taxon>Fungi</taxon>
        <taxon>Dikarya</taxon>
        <taxon>Basidiomycota</taxon>
        <taxon>Pucciniomycotina</taxon>
        <taxon>Pucciniomycetes</taxon>
        <taxon>Pucciniales</taxon>
        <taxon>Melampsoraceae</taxon>
        <taxon>Melampsora</taxon>
    </lineage>
</organism>
<evidence type="ECO:0000256" key="1">
    <source>
        <dbReference type="ARBA" id="ARBA00001641"/>
    </source>
</evidence>
<dbReference type="AlphaFoldDB" id="F4S1M8"/>
<dbReference type="InterPro" id="IPR001722">
    <property type="entry name" value="Glyco_hydro_7"/>
</dbReference>
<dbReference type="PANTHER" id="PTHR33753:SF2">
    <property type="entry name" value="GLYCOSIDE HYDROLASE FAMILY 7 PROTEIN"/>
    <property type="match status" value="1"/>
</dbReference>
<proteinExistence type="inferred from homology"/>
<accession>F4S1M8</accession>
<protein>
    <recommendedName>
        <fullName evidence="9">Glucanase</fullName>
        <ecNumber evidence="9">3.2.1.-</ecNumber>
    </recommendedName>
</protein>
<dbReference type="RefSeq" id="XP_007415254.1">
    <property type="nucleotide sequence ID" value="XM_007415192.1"/>
</dbReference>
<gene>
    <name evidence="11" type="primary">MlpCel7A1.4</name>
    <name evidence="11" type="ORF">MELLADRAFT_53598</name>
</gene>
<dbReference type="KEGG" id="mlr:MELLADRAFT_53598"/>
<sequence length="463" mass="49766">MHFVFAAVLLHFLGAGQAQLAGTNTPETGPALSVQTCTKGGGCKKTSSKVTLDANWRWLHAANGTNNCYTGQTWDKTLCSDPEKCATSCALDGADYPGTYGITSTGDALKMKFITHGPYSVNVGSRVYLMAGDDKYQMFKLKNQEFTFDVDVSNLPCGLNGALYFAEMAEDGGMKEFPSNKAGAKYGTGYCDAQCPHDVKFVDGKANLVDWKPSATDINSGTGSVGSCCYEMDIWEANMAAQAFTAHTCKGLTGPKSCTGAACGDSPANRYGGICDKDGCDYATYRLGNHDFYGPKKTVDTTKKFTIVTQFITSDGTANGDLTEIRRLYVQDGRVIKNVHSRFPGLRQFDSISDKYCAAEKKLFDDKNDFADKGGLKAMGAAMERGMVLVMSLWDDHTANLLWLQSRYPVNKKAFPGVARGDCDPASGEPKTVEAAHPDASVEYSNIRFGDIGSTYGAAAGSE</sequence>
<keyword evidence="5 9" id="KW-0136">Cellulose degradation</keyword>
<keyword evidence="8 9" id="KW-0624">Polysaccharide degradation</keyword>
<dbReference type="GO" id="GO:0030245">
    <property type="term" value="P:cellulose catabolic process"/>
    <property type="evidence" value="ECO:0007669"/>
    <property type="project" value="UniProtKB-KW"/>
</dbReference>
<evidence type="ECO:0000256" key="9">
    <source>
        <dbReference type="RuleBase" id="RU361164"/>
    </source>
</evidence>
<evidence type="ECO:0000256" key="4">
    <source>
        <dbReference type="ARBA" id="ARBA00022801"/>
    </source>
</evidence>
<reference evidence="12" key="1">
    <citation type="journal article" date="2011" name="Proc. Natl. Acad. Sci. U.S.A.">
        <title>Obligate biotrophy features unraveled by the genomic analysis of rust fungi.</title>
        <authorList>
            <person name="Duplessis S."/>
            <person name="Cuomo C.A."/>
            <person name="Lin Y.-C."/>
            <person name="Aerts A."/>
            <person name="Tisserant E."/>
            <person name="Veneault-Fourrey C."/>
            <person name="Joly D.L."/>
            <person name="Hacquard S."/>
            <person name="Amselem J."/>
            <person name="Cantarel B.L."/>
            <person name="Chiu R."/>
            <person name="Coutinho P.M."/>
            <person name="Feau N."/>
            <person name="Field M."/>
            <person name="Frey P."/>
            <person name="Gelhaye E."/>
            <person name="Goldberg J."/>
            <person name="Grabherr M.G."/>
            <person name="Kodira C.D."/>
            <person name="Kohler A."/>
            <person name="Kuees U."/>
            <person name="Lindquist E.A."/>
            <person name="Lucas S.M."/>
            <person name="Mago R."/>
            <person name="Mauceli E."/>
            <person name="Morin E."/>
            <person name="Murat C."/>
            <person name="Pangilinan J.L."/>
            <person name="Park R."/>
            <person name="Pearson M."/>
            <person name="Quesneville H."/>
            <person name="Rouhier N."/>
            <person name="Sakthikumar S."/>
            <person name="Salamov A.A."/>
            <person name="Schmutz J."/>
            <person name="Selles B."/>
            <person name="Shapiro H."/>
            <person name="Tanguay P."/>
            <person name="Tuskan G.A."/>
            <person name="Henrissat B."/>
            <person name="Van de Peer Y."/>
            <person name="Rouze P."/>
            <person name="Ellis J.G."/>
            <person name="Dodds P.N."/>
            <person name="Schein J.E."/>
            <person name="Zhong S."/>
            <person name="Hamelin R.C."/>
            <person name="Grigoriev I.V."/>
            <person name="Szabo L.J."/>
            <person name="Martin F."/>
        </authorList>
    </citation>
    <scope>NUCLEOTIDE SEQUENCE [LARGE SCALE GENOMIC DNA]</scope>
    <source>
        <strain evidence="12">98AG31 / pathotype 3-4-7</strain>
    </source>
</reference>
<dbReference type="STRING" id="747676.F4S1M8"/>
<name>F4S1M8_MELLP</name>
<keyword evidence="12" id="KW-1185">Reference proteome</keyword>
<dbReference type="InParanoid" id="F4S1M8"/>
<dbReference type="GO" id="GO:0016162">
    <property type="term" value="F:cellulose 1,4-beta-cellobiosidase activity"/>
    <property type="evidence" value="ECO:0007669"/>
    <property type="project" value="UniProtKB-EC"/>
</dbReference>
<feature type="signal peptide" evidence="10">
    <location>
        <begin position="1"/>
        <end position="18"/>
    </location>
</feature>
<comment type="similarity">
    <text evidence="2 9">Belongs to the glycosyl hydrolase 7 (cellulase C) family.</text>
</comment>
<evidence type="ECO:0000256" key="7">
    <source>
        <dbReference type="ARBA" id="ARBA00023295"/>
    </source>
</evidence>
<dbReference type="EC" id="3.2.1.-" evidence="9"/>
<dbReference type="PANTHER" id="PTHR33753">
    <property type="entry name" value="1,4-BETA-D-GLUCAN CELLOBIOHYDROLASE B"/>
    <property type="match status" value="1"/>
</dbReference>
<dbReference type="VEuPathDB" id="FungiDB:MELLADRAFT_53598"/>
<dbReference type="eggNOG" id="ENOG502QPHV">
    <property type="taxonomic scope" value="Eukaryota"/>
</dbReference>
<dbReference type="PRINTS" id="PR00734">
    <property type="entry name" value="GLHYDRLASE7"/>
</dbReference>
<dbReference type="GeneID" id="18928870"/>
<evidence type="ECO:0000256" key="5">
    <source>
        <dbReference type="ARBA" id="ARBA00023001"/>
    </source>
</evidence>
<evidence type="ECO:0000256" key="10">
    <source>
        <dbReference type="SAM" id="SignalP"/>
    </source>
</evidence>
<keyword evidence="6" id="KW-0119">Carbohydrate metabolism</keyword>
<dbReference type="Pfam" id="PF00840">
    <property type="entry name" value="Glyco_hydro_7"/>
    <property type="match status" value="1"/>
</dbReference>
<feature type="chain" id="PRO_5003321203" description="Glucanase" evidence="10">
    <location>
        <begin position="19"/>
        <end position="463"/>
    </location>
</feature>
<dbReference type="CDD" id="cd07999">
    <property type="entry name" value="GH7_CBH_EG"/>
    <property type="match status" value="1"/>
</dbReference>
<keyword evidence="4 9" id="KW-0378">Hydrolase</keyword>
<dbReference type="FunFam" id="2.70.100.10:FF:000001">
    <property type="entry name" value="Glucanase"/>
    <property type="match status" value="1"/>
</dbReference>
<dbReference type="Gene3D" id="2.70.100.10">
    <property type="entry name" value="Glycoside hydrolase, family 7, domain"/>
    <property type="match status" value="1"/>
</dbReference>
<evidence type="ECO:0000256" key="2">
    <source>
        <dbReference type="ARBA" id="ARBA00006044"/>
    </source>
</evidence>
<evidence type="ECO:0000256" key="6">
    <source>
        <dbReference type="ARBA" id="ARBA00023277"/>
    </source>
</evidence>
<keyword evidence="3 10" id="KW-0732">Signal</keyword>
<evidence type="ECO:0000313" key="11">
    <source>
        <dbReference type="EMBL" id="EGG01404.1"/>
    </source>
</evidence>
<dbReference type="InterPro" id="IPR037019">
    <property type="entry name" value="Glyco_hydro_7_sf"/>
</dbReference>
<comment type="catalytic activity">
    <reaction evidence="1">
        <text>Hydrolysis of (1-&gt;4)-beta-D-glucosidic linkages in cellulose and cellotetraose, releasing cellobiose from the non-reducing ends of the chains.</text>
        <dbReference type="EC" id="3.2.1.91"/>
    </reaction>
</comment>
<dbReference type="EMBL" id="GL883138">
    <property type="protein sequence ID" value="EGG01404.1"/>
    <property type="molecule type" value="Genomic_DNA"/>
</dbReference>
<evidence type="ECO:0000256" key="3">
    <source>
        <dbReference type="ARBA" id="ARBA00022729"/>
    </source>
</evidence>
<keyword evidence="7 9" id="KW-0326">Glycosidase</keyword>
<evidence type="ECO:0000313" key="12">
    <source>
        <dbReference type="Proteomes" id="UP000001072"/>
    </source>
</evidence>